<dbReference type="EMBL" id="CP104965">
    <property type="protein sequence ID" value="UXN70355.1"/>
    <property type="molecule type" value="Genomic_DNA"/>
</dbReference>
<evidence type="ECO:0000313" key="2">
    <source>
        <dbReference type="EMBL" id="UXN70355.1"/>
    </source>
</evidence>
<gene>
    <name evidence="2" type="ORF">N8A98_03920</name>
</gene>
<evidence type="ECO:0000313" key="3">
    <source>
        <dbReference type="Proteomes" id="UP001061862"/>
    </source>
</evidence>
<proteinExistence type="predicted"/>
<reference evidence="2 3" key="1">
    <citation type="submission" date="2022-09" db="EMBL/GenBank/DDBJ databases">
        <title>Interaction between co-microsymbionts with complementary sets of symbiotic genes in legume-rhizobium systems.</title>
        <authorList>
            <person name="Safronova V."/>
            <person name="Sazanova A."/>
            <person name="Afonin A."/>
            <person name="Chirak E."/>
        </authorList>
    </citation>
    <scope>NUCLEOTIDE SEQUENCE [LARGE SCALE GENOMIC DNA]</scope>
    <source>
        <strain evidence="2 3">A18/4-1</strain>
    </source>
</reference>
<protein>
    <submittedName>
        <fullName evidence="2">DsbA family protein</fullName>
    </submittedName>
</protein>
<dbReference type="InterPro" id="IPR036249">
    <property type="entry name" value="Thioredoxin-like_sf"/>
</dbReference>
<dbReference type="InterPro" id="IPR001853">
    <property type="entry name" value="DSBA-like_thioredoxin_dom"/>
</dbReference>
<dbReference type="Proteomes" id="UP001061862">
    <property type="component" value="Chromosome"/>
</dbReference>
<dbReference type="Gene3D" id="3.40.30.10">
    <property type="entry name" value="Glutaredoxin"/>
    <property type="match status" value="1"/>
</dbReference>
<dbReference type="Pfam" id="PF01323">
    <property type="entry name" value="DSBA"/>
    <property type="match status" value="1"/>
</dbReference>
<dbReference type="RefSeq" id="WP_262169324.1">
    <property type="nucleotide sequence ID" value="NZ_CP104965.1"/>
</dbReference>
<organism evidence="2 3">
    <name type="scientific">Devosia neptuniae</name>
    <dbReference type="NCBI Taxonomy" id="191302"/>
    <lineage>
        <taxon>Bacteria</taxon>
        <taxon>Pseudomonadati</taxon>
        <taxon>Pseudomonadota</taxon>
        <taxon>Alphaproteobacteria</taxon>
        <taxon>Hyphomicrobiales</taxon>
        <taxon>Devosiaceae</taxon>
        <taxon>Devosia</taxon>
    </lineage>
</organism>
<sequence>MHITYLFDPLCGWCYGATGALEQISQLGGVTIQLSPTGLFAGEGARPMDQSFAAYAWQNDQRIARLTGQPFSETYRQQVLGAVGSTFDSAPSTLAIVAVGLQAPAQEMAALKALQQARYVDGRDNGSMDVVTDILAAAGFSDAADRLRAADQQLLAAYRTRIEAARADMTRFGANGVPALIIGKGDKRRLLPSGTLFGDPQILAAQLEAA</sequence>
<feature type="domain" description="DSBA-like thioredoxin" evidence="1">
    <location>
        <begin position="5"/>
        <end position="187"/>
    </location>
</feature>
<dbReference type="CDD" id="cd03025">
    <property type="entry name" value="DsbA_FrnE_like"/>
    <property type="match status" value="1"/>
</dbReference>
<accession>A0ABY6CDN7</accession>
<name>A0ABY6CDN7_9HYPH</name>
<dbReference type="SUPFAM" id="SSF52833">
    <property type="entry name" value="Thioredoxin-like"/>
    <property type="match status" value="1"/>
</dbReference>
<keyword evidence="3" id="KW-1185">Reference proteome</keyword>
<evidence type="ECO:0000259" key="1">
    <source>
        <dbReference type="Pfam" id="PF01323"/>
    </source>
</evidence>